<gene>
    <name evidence="1" type="ORF">ISN74_10070</name>
</gene>
<keyword evidence="2" id="KW-1185">Reference proteome</keyword>
<organism evidence="1 2">
    <name type="scientific">Dyella caseinilytica</name>
    <dbReference type="NCBI Taxonomy" id="1849581"/>
    <lineage>
        <taxon>Bacteria</taxon>
        <taxon>Pseudomonadati</taxon>
        <taxon>Pseudomonadota</taxon>
        <taxon>Gammaproteobacteria</taxon>
        <taxon>Lysobacterales</taxon>
        <taxon>Rhodanobacteraceae</taxon>
        <taxon>Dyella</taxon>
    </lineage>
</organism>
<evidence type="ECO:0008006" key="3">
    <source>
        <dbReference type="Google" id="ProtNLM"/>
    </source>
</evidence>
<accession>A0ABX7H0Y6</accession>
<dbReference type="Gene3D" id="3.30.700.10">
    <property type="entry name" value="Glycoprotein, Type 4 Pilin"/>
    <property type="match status" value="1"/>
</dbReference>
<dbReference type="Proteomes" id="UP000663181">
    <property type="component" value="Chromosome"/>
</dbReference>
<sequence>MTVIVIIAILSVIAMSTYSNYITRGKIQAAKGDLSALALNLENELQAQLAYGTHNTTTTNDTEAAYPMWRPAEGNDFVYTVNSSSGGYVLIATGVSSSLSTCVLKLPSQSEQQAISPNATGSVNGCGSITTW</sequence>
<evidence type="ECO:0000313" key="2">
    <source>
        <dbReference type="Proteomes" id="UP000663181"/>
    </source>
</evidence>
<evidence type="ECO:0000313" key="1">
    <source>
        <dbReference type="EMBL" id="QRN55861.1"/>
    </source>
</evidence>
<name>A0ABX7H0Y6_9GAMM</name>
<dbReference type="SUPFAM" id="SSF54523">
    <property type="entry name" value="Pili subunits"/>
    <property type="match status" value="1"/>
</dbReference>
<proteinExistence type="predicted"/>
<protein>
    <recommendedName>
        <fullName evidence="3">Type IV pilus assembly protein PilE</fullName>
    </recommendedName>
</protein>
<reference evidence="1 2" key="1">
    <citation type="submission" date="2020-10" db="EMBL/GenBank/DDBJ databases">
        <title>Phylogeny of dyella-like bacteria.</title>
        <authorList>
            <person name="Fu J."/>
        </authorList>
    </citation>
    <scope>NUCLEOTIDE SEQUENCE [LARGE SCALE GENOMIC DNA]</scope>
    <source>
        <strain evidence="1 2">DHOB09</strain>
    </source>
</reference>
<dbReference type="InterPro" id="IPR045584">
    <property type="entry name" value="Pilin-like"/>
</dbReference>
<dbReference type="EMBL" id="CP064030">
    <property type="protein sequence ID" value="QRN55861.1"/>
    <property type="molecule type" value="Genomic_DNA"/>
</dbReference>